<dbReference type="InterPro" id="IPR057342">
    <property type="entry name" value="DEXDc_RapA"/>
</dbReference>
<dbReference type="PANTHER" id="PTHR10799">
    <property type="entry name" value="SNF2/RAD54 HELICASE FAMILY"/>
    <property type="match status" value="1"/>
</dbReference>
<feature type="domain" description="Helicase ATP-binding" evidence="6">
    <location>
        <begin position="111"/>
        <end position="287"/>
    </location>
</feature>
<dbReference type="RefSeq" id="WP_209467200.1">
    <property type="nucleotide sequence ID" value="NZ_JAGGLG010000022.1"/>
</dbReference>
<evidence type="ECO:0000259" key="7">
    <source>
        <dbReference type="PROSITE" id="PS51194"/>
    </source>
</evidence>
<protein>
    <submittedName>
        <fullName evidence="8">SNF2 family DNA or RNA helicase</fullName>
    </submittedName>
</protein>
<dbReference type="GO" id="GO:0004386">
    <property type="term" value="F:helicase activity"/>
    <property type="evidence" value="ECO:0007669"/>
    <property type="project" value="UniProtKB-KW"/>
</dbReference>
<dbReference type="SMART" id="SM00487">
    <property type="entry name" value="DEXDc"/>
    <property type="match status" value="1"/>
</dbReference>
<dbReference type="PROSITE" id="PS51192">
    <property type="entry name" value="HELICASE_ATP_BIND_1"/>
    <property type="match status" value="1"/>
</dbReference>
<proteinExistence type="predicted"/>
<keyword evidence="9" id="KW-1185">Reference proteome</keyword>
<evidence type="ECO:0000256" key="2">
    <source>
        <dbReference type="ARBA" id="ARBA00022801"/>
    </source>
</evidence>
<keyword evidence="2" id="KW-0378">Hydrolase</keyword>
<dbReference type="SUPFAM" id="SSF52540">
    <property type="entry name" value="P-loop containing nucleoside triphosphate hydrolases"/>
    <property type="match status" value="2"/>
</dbReference>
<dbReference type="Pfam" id="PF00271">
    <property type="entry name" value="Helicase_C"/>
    <property type="match status" value="1"/>
</dbReference>
<dbReference type="Gene3D" id="3.40.50.10810">
    <property type="entry name" value="Tandem AAA-ATPase domain"/>
    <property type="match status" value="1"/>
</dbReference>
<dbReference type="EMBL" id="JAGGLG010000022">
    <property type="protein sequence ID" value="MBP2019079.1"/>
    <property type="molecule type" value="Genomic_DNA"/>
</dbReference>
<dbReference type="InterPro" id="IPR049730">
    <property type="entry name" value="SNF2/RAD54-like_C"/>
</dbReference>
<keyword evidence="3 8" id="KW-0347">Helicase</keyword>
<evidence type="ECO:0000256" key="3">
    <source>
        <dbReference type="ARBA" id="ARBA00022806"/>
    </source>
</evidence>
<dbReference type="InterPro" id="IPR038718">
    <property type="entry name" value="SNF2-like_sf"/>
</dbReference>
<evidence type="ECO:0000256" key="1">
    <source>
        <dbReference type="ARBA" id="ARBA00022741"/>
    </source>
</evidence>
<evidence type="ECO:0000256" key="4">
    <source>
        <dbReference type="ARBA" id="ARBA00022840"/>
    </source>
</evidence>
<dbReference type="Gene3D" id="3.40.50.300">
    <property type="entry name" value="P-loop containing nucleotide triphosphate hydrolases"/>
    <property type="match status" value="1"/>
</dbReference>
<feature type="coiled-coil region" evidence="5">
    <location>
        <begin position="980"/>
        <end position="1007"/>
    </location>
</feature>
<dbReference type="CDD" id="cd18011">
    <property type="entry name" value="DEXDc_RapA"/>
    <property type="match status" value="1"/>
</dbReference>
<evidence type="ECO:0000313" key="9">
    <source>
        <dbReference type="Proteomes" id="UP001519289"/>
    </source>
</evidence>
<keyword evidence="4" id="KW-0067">ATP-binding</keyword>
<evidence type="ECO:0000313" key="8">
    <source>
        <dbReference type="EMBL" id="MBP2019079.1"/>
    </source>
</evidence>
<dbReference type="Proteomes" id="UP001519289">
    <property type="component" value="Unassembled WGS sequence"/>
</dbReference>
<gene>
    <name evidence="8" type="ORF">J2Z79_002496</name>
</gene>
<keyword evidence="5" id="KW-0175">Coiled coil</keyword>
<evidence type="ECO:0000259" key="6">
    <source>
        <dbReference type="PROSITE" id="PS51192"/>
    </source>
</evidence>
<dbReference type="Pfam" id="PF00176">
    <property type="entry name" value="SNF2-rel_dom"/>
    <property type="match status" value="1"/>
</dbReference>
<keyword evidence="1" id="KW-0547">Nucleotide-binding</keyword>
<dbReference type="InterPro" id="IPR027417">
    <property type="entry name" value="P-loop_NTPase"/>
</dbReference>
<dbReference type="SMART" id="SM00490">
    <property type="entry name" value="HELICc"/>
    <property type="match status" value="1"/>
</dbReference>
<feature type="domain" description="Helicase C-terminal" evidence="7">
    <location>
        <begin position="521"/>
        <end position="673"/>
    </location>
</feature>
<evidence type="ECO:0000256" key="5">
    <source>
        <dbReference type="SAM" id="Coils"/>
    </source>
</evidence>
<dbReference type="InterPro" id="IPR001650">
    <property type="entry name" value="Helicase_C-like"/>
</dbReference>
<reference evidence="8 9" key="1">
    <citation type="submission" date="2021-03" db="EMBL/GenBank/DDBJ databases">
        <title>Genomic Encyclopedia of Type Strains, Phase IV (KMG-IV): sequencing the most valuable type-strain genomes for metagenomic binning, comparative biology and taxonomic classification.</title>
        <authorList>
            <person name="Goeker M."/>
        </authorList>
    </citation>
    <scope>NUCLEOTIDE SEQUENCE [LARGE SCALE GENOMIC DNA]</scope>
    <source>
        <strain evidence="8 9">DSM 27138</strain>
    </source>
</reference>
<sequence>MPHRFPANARVYSRSRRQEGMILREVSPGWYEVFFSARERHRLPEHDLELLPDIDPLLDRLLNNDLDGPVEFDLANMAMRLRIAHYHDPYASLSCSRLEPQPHQIFVAHKAVQSALYPRMLLADDVGLGKTIEAGLILKELKARGLVKRTLIVAPASLVTQWERELRVKFNDKFTIMDSNRERIYQADQPDRNIWETVDQVICSIPFARDDRRADQIAAAGWDLVIFDEAHHVRRVQEGGNETRSTKAYHLAEKLRDRTRAMLLLTATPLQLQDFEFYSLLCILDPSVFPTYEAFRQHRAARAETNRLIGRVQEAHLVSPAEQIDIAHTVARHLPDLTPGDVLGHLATERGRDHIIERLAGENKLADLMVRNRKKVIGGFTTRRPVTLEVEMTPDERRVYDSMRAYLAQGYNRAQEQGDRTLGFLMVIFQRILTSSPYALVRALDRRIARLQGEEAEAGAAVPDLLEDGIDDDVESDLEASDRFEALAGHRDPETVADEISALVELRHMVQALKVDTKLQRLEAMLAQVLANPEHKVMIFTQFRETLVYLRERLQQRYRVTVFHGNMSAQEKDQATEEFRTQAQIMIATEAAGEGRNFQFCNILVNYDLPWNPMRIEQRIGRVDRIGQTRDVYIYNFALHGTVESRILEILRDRVRIFEETIGGLDPILGDVERDLTRIIMEQAPDFDRQIERIGVSLEDRIRRAREAEARMADFMMDRASFRRETLNEIENRKPTYSHVDIERFMELYFSRYTPVKRQKDGSMEVEPPGIWRQRHPDLYSREFFIGTCDPRLAIRREDLEFFAFGNAVFDAALGDCLREDFPGRATSRICRGTSQPGRRLLQCMVLLRAEGVRTFHRLVPICVDLDSAEFDEAFSVEVAHRLSEAQLGPQIDDELRVRVEAAWDDIQGWAAEYAERFRTEIRAEYEALYRQEREKQARLFRYRRIKLEQDIVENQAKIESISMRGPEEQRILYIYRHRDRDLRRELQELQQEEQRVLAELDARREVVPSFEIYSAAVVFTQ</sequence>
<dbReference type="PROSITE" id="PS51194">
    <property type="entry name" value="HELICASE_CTER"/>
    <property type="match status" value="1"/>
</dbReference>
<organism evidence="8 9">
    <name type="scientific">Symbiobacterium terraclitae</name>
    <dbReference type="NCBI Taxonomy" id="557451"/>
    <lineage>
        <taxon>Bacteria</taxon>
        <taxon>Bacillati</taxon>
        <taxon>Bacillota</taxon>
        <taxon>Clostridia</taxon>
        <taxon>Eubacteriales</taxon>
        <taxon>Symbiobacteriaceae</taxon>
        <taxon>Symbiobacterium</taxon>
    </lineage>
</organism>
<dbReference type="InterPro" id="IPR000330">
    <property type="entry name" value="SNF2_N"/>
</dbReference>
<name>A0ABS4JU39_9FIRM</name>
<accession>A0ABS4JU39</accession>
<comment type="caution">
    <text evidence="8">The sequence shown here is derived from an EMBL/GenBank/DDBJ whole genome shotgun (WGS) entry which is preliminary data.</text>
</comment>
<dbReference type="InterPro" id="IPR014001">
    <property type="entry name" value="Helicase_ATP-bd"/>
</dbReference>
<dbReference type="CDD" id="cd18793">
    <property type="entry name" value="SF2_C_SNF"/>
    <property type="match status" value="1"/>
</dbReference>